<evidence type="ECO:0000256" key="3">
    <source>
        <dbReference type="ARBA" id="ARBA00022630"/>
    </source>
</evidence>
<dbReference type="SUPFAM" id="SSF51412">
    <property type="entry name" value="Inosine monophosphate dehydrogenase (IMPDH)"/>
    <property type="match status" value="1"/>
</dbReference>
<evidence type="ECO:0000313" key="6">
    <source>
        <dbReference type="EMBL" id="SHJ61946.1"/>
    </source>
</evidence>
<protein>
    <recommendedName>
        <fullName evidence="2">Probable nitronate monooxygenase</fullName>
    </recommendedName>
</protein>
<sequence length="360" mass="39275">MKIKSLRIGELVSRLPIIQGGMGVGISSSSLASAVAREGGIGILSSIQIGFNEEDFETNPLVANLRALRKHIKIAKEKALGGIVGVNIMVASNNYEDYVKTALEEGVDLIISGAGLPTNLPKIAQGYNTKLCPIVSSAKATSVICKLWSRHHKVAPDMVVFEGPKAGGHLGYSKEQLKDIESFDYDEELKKIIAEVNKYEKEYNKEIPVIAAGGIFTGEDIGKYLSLGASGVQMGTRFVATEECDAHINYKMSYINSKKEDIDIVTSPVGMPGRAIRNKFINKISLDREPVTKCYKCITHCNPKETPYCISKALLNAVKGNVDDALLFCGDNAYRIDKIVTVKELLEELVNGILEYKPAF</sequence>
<dbReference type="Proteomes" id="UP000184310">
    <property type="component" value="Unassembled WGS sequence"/>
</dbReference>
<evidence type="ECO:0000256" key="2">
    <source>
        <dbReference type="ARBA" id="ARBA00013457"/>
    </source>
</evidence>
<keyword evidence="6" id="KW-0223">Dioxygenase</keyword>
<dbReference type="InterPro" id="IPR004136">
    <property type="entry name" value="NMO"/>
</dbReference>
<accession>A0A1M6KSU8</accession>
<dbReference type="CDD" id="cd04730">
    <property type="entry name" value="NPD_like"/>
    <property type="match status" value="1"/>
</dbReference>
<dbReference type="AlphaFoldDB" id="A0A1M6KSU8"/>
<name>A0A1M6KSU8_9CLOT</name>
<keyword evidence="5" id="KW-0560">Oxidoreductase</keyword>
<keyword evidence="4" id="KW-0288">FMN</keyword>
<evidence type="ECO:0000256" key="5">
    <source>
        <dbReference type="ARBA" id="ARBA00023002"/>
    </source>
</evidence>
<keyword evidence="3" id="KW-0285">Flavoprotein</keyword>
<dbReference type="Pfam" id="PF03060">
    <property type="entry name" value="NMO"/>
    <property type="match status" value="1"/>
</dbReference>
<comment type="function">
    <text evidence="1">Nitronate monooxygenase that uses molecular oxygen to catalyze the oxidative denitrification of alkyl nitronates. Acts on propionate 3-nitronate (P3N), the presumed physiological substrate. Probably functions in the detoxification of P3N, a metabolic poison produced by plants and fungi as a defense mechanism.</text>
</comment>
<dbReference type="Gene3D" id="3.20.20.70">
    <property type="entry name" value="Aldolase class I"/>
    <property type="match status" value="1"/>
</dbReference>
<dbReference type="GO" id="GO:0051213">
    <property type="term" value="F:dioxygenase activity"/>
    <property type="evidence" value="ECO:0007669"/>
    <property type="project" value="UniProtKB-KW"/>
</dbReference>
<evidence type="ECO:0000256" key="1">
    <source>
        <dbReference type="ARBA" id="ARBA00003535"/>
    </source>
</evidence>
<evidence type="ECO:0000256" key="4">
    <source>
        <dbReference type="ARBA" id="ARBA00022643"/>
    </source>
</evidence>
<gene>
    <name evidence="6" type="ORF">SAMN02745163_02285</name>
</gene>
<dbReference type="EMBL" id="FQZB01000009">
    <property type="protein sequence ID" value="SHJ61946.1"/>
    <property type="molecule type" value="Genomic_DNA"/>
</dbReference>
<dbReference type="STRING" id="1121302.SAMN02745163_02285"/>
<dbReference type="InterPro" id="IPR013785">
    <property type="entry name" value="Aldolase_TIM"/>
</dbReference>
<reference evidence="6 7" key="1">
    <citation type="submission" date="2016-11" db="EMBL/GenBank/DDBJ databases">
        <authorList>
            <person name="Jaros S."/>
            <person name="Januszkiewicz K."/>
            <person name="Wedrychowicz H."/>
        </authorList>
    </citation>
    <scope>NUCLEOTIDE SEQUENCE [LARGE SCALE GENOMIC DNA]</scope>
    <source>
        <strain evidence="6 7">DSM 21758</strain>
    </source>
</reference>
<proteinExistence type="predicted"/>
<dbReference type="RefSeq" id="WP_072987404.1">
    <property type="nucleotide sequence ID" value="NZ_FQZB01000009.1"/>
</dbReference>
<dbReference type="GO" id="GO:0018580">
    <property type="term" value="F:nitronate monooxygenase activity"/>
    <property type="evidence" value="ECO:0007669"/>
    <property type="project" value="InterPro"/>
</dbReference>
<dbReference type="OrthoDB" id="9778912at2"/>
<organism evidence="6 7">
    <name type="scientific">Clostridium cavendishii DSM 21758</name>
    <dbReference type="NCBI Taxonomy" id="1121302"/>
    <lineage>
        <taxon>Bacteria</taxon>
        <taxon>Bacillati</taxon>
        <taxon>Bacillota</taxon>
        <taxon>Clostridia</taxon>
        <taxon>Eubacteriales</taxon>
        <taxon>Clostridiaceae</taxon>
        <taxon>Clostridium</taxon>
    </lineage>
</organism>
<dbReference type="PANTHER" id="PTHR32332">
    <property type="entry name" value="2-NITROPROPANE DIOXYGENASE"/>
    <property type="match status" value="1"/>
</dbReference>
<evidence type="ECO:0000313" key="7">
    <source>
        <dbReference type="Proteomes" id="UP000184310"/>
    </source>
</evidence>
<keyword evidence="7" id="KW-1185">Reference proteome</keyword>
<dbReference type="PANTHER" id="PTHR32332:SF18">
    <property type="entry name" value="2-NITROPROPANE DIOXYGENASE"/>
    <property type="match status" value="1"/>
</dbReference>